<accession>A0ABU2NTS1</accession>
<evidence type="ECO:0000256" key="2">
    <source>
        <dbReference type="HAMAP-Rule" id="MF_00813"/>
    </source>
</evidence>
<evidence type="ECO:0000313" key="5">
    <source>
        <dbReference type="EMBL" id="MDT0380370.1"/>
    </source>
</evidence>
<keyword evidence="2 5" id="KW-0378">Hydrolase</keyword>
<dbReference type="PIRSF" id="PIRSF016516">
    <property type="entry name" value="Allantoicase"/>
    <property type="match status" value="1"/>
</dbReference>
<dbReference type="InterPro" id="IPR015908">
    <property type="entry name" value="Allantoicase_dom"/>
</dbReference>
<evidence type="ECO:0000256" key="1">
    <source>
        <dbReference type="ARBA" id="ARBA00009242"/>
    </source>
</evidence>
<sequence>MSAATPAIPRHTGDANPYPGGDPYADYRDADLPFTHLADLADRRLGAGVVAANDEFFAERENLLTPEPAAFDPERFGHKGKIMDGWETRRRRGTGADTPHPEADDHDWALVRLGAPGVIRGVVVDTAHFRGNYPRAVSVQAASVPGTPSPADLLGPDVKWTEIVPRTEIGGHAANGFEVTAEQRFTHVRLVQHPDGGVARLRVHGEVAPDPAWLAALGTFDVVAQENGGAVEDASDRFYSPPAHTIQPGRSRKMDDGWETRRRRDRGNDWIRYALTAQAVIRAVEIDTGYLKGNAAGWAALVGRDGEDGAWRELLPRTRLQPDSVHRFLLDDAPAVTHVRLDIFPDGGIARLRLHGSLTEEGAGRLGRRHRELGG</sequence>
<dbReference type="Gene3D" id="2.60.120.260">
    <property type="entry name" value="Galactose-binding domain-like"/>
    <property type="match status" value="2"/>
</dbReference>
<dbReference type="PANTHER" id="PTHR12045:SF3">
    <property type="entry name" value="INACTIVE ALLANTOICASE-RELATED"/>
    <property type="match status" value="1"/>
</dbReference>
<dbReference type="PANTHER" id="PTHR12045">
    <property type="entry name" value="ALLANTOICASE"/>
    <property type="match status" value="1"/>
</dbReference>
<comment type="caution">
    <text evidence="5">The sequence shown here is derived from an EMBL/GenBank/DDBJ whole genome shotgun (WGS) entry which is preliminary data.</text>
</comment>
<dbReference type="InterPro" id="IPR008979">
    <property type="entry name" value="Galactose-bd-like_sf"/>
</dbReference>
<proteinExistence type="inferred from homology"/>
<comment type="catalytic activity">
    <reaction evidence="2">
        <text>allantoate + H2O = (S)-ureidoglycolate + urea</text>
        <dbReference type="Rhea" id="RHEA:11016"/>
        <dbReference type="ChEBI" id="CHEBI:15377"/>
        <dbReference type="ChEBI" id="CHEBI:16199"/>
        <dbReference type="ChEBI" id="CHEBI:17536"/>
        <dbReference type="ChEBI" id="CHEBI:57296"/>
        <dbReference type="EC" id="3.5.3.4"/>
    </reaction>
</comment>
<gene>
    <name evidence="2 5" type="primary">alc</name>
    <name evidence="5" type="ORF">RM572_16570</name>
</gene>
<dbReference type="EMBL" id="JAVREQ010000014">
    <property type="protein sequence ID" value="MDT0380370.1"/>
    <property type="molecule type" value="Genomic_DNA"/>
</dbReference>
<dbReference type="InterPro" id="IPR005164">
    <property type="entry name" value="Allantoicase"/>
</dbReference>
<dbReference type="RefSeq" id="WP_311674128.1">
    <property type="nucleotide sequence ID" value="NZ_JAVREQ010000014.1"/>
</dbReference>
<keyword evidence="2" id="KW-0659">Purine metabolism</keyword>
<dbReference type="Proteomes" id="UP001183414">
    <property type="component" value="Unassembled WGS sequence"/>
</dbReference>
<dbReference type="SUPFAM" id="SSF49785">
    <property type="entry name" value="Galactose-binding domain-like"/>
    <property type="match status" value="2"/>
</dbReference>
<evidence type="ECO:0000259" key="4">
    <source>
        <dbReference type="Pfam" id="PF03561"/>
    </source>
</evidence>
<feature type="region of interest" description="Disordered" evidence="3">
    <location>
        <begin position="1"/>
        <end position="24"/>
    </location>
</feature>
<comment type="similarity">
    <text evidence="1 2">Belongs to the allantoicase family.</text>
</comment>
<comment type="pathway">
    <text evidence="2">Nitrogen metabolism; (S)-allantoin degradation; (S)-ureidoglycolate from allantoate (aminidohydrolase route): step 1/1.</text>
</comment>
<protein>
    <recommendedName>
        <fullName evidence="2">Probable allantoicase</fullName>
        <ecNumber evidence="2">3.5.3.4</ecNumber>
    </recommendedName>
    <alternativeName>
        <fullName evidence="2">Allantoate amidinohydrolase</fullName>
    </alternativeName>
</protein>
<reference evidence="6" key="1">
    <citation type="submission" date="2023-07" db="EMBL/GenBank/DDBJ databases">
        <title>30 novel species of actinomycetes from the DSMZ collection.</title>
        <authorList>
            <person name="Nouioui I."/>
        </authorList>
    </citation>
    <scope>NUCLEOTIDE SEQUENCE [LARGE SCALE GENOMIC DNA]</scope>
    <source>
        <strain evidence="6">DSM 42041</strain>
    </source>
</reference>
<feature type="domain" description="Allantoicase" evidence="4">
    <location>
        <begin position="228"/>
        <end position="357"/>
    </location>
</feature>
<dbReference type="EC" id="3.5.3.4" evidence="2"/>
<keyword evidence="6" id="KW-1185">Reference proteome</keyword>
<evidence type="ECO:0000256" key="3">
    <source>
        <dbReference type="SAM" id="MobiDB-lite"/>
    </source>
</evidence>
<evidence type="ECO:0000313" key="6">
    <source>
        <dbReference type="Proteomes" id="UP001183414"/>
    </source>
</evidence>
<name>A0ABU2NTS1_9ACTN</name>
<dbReference type="GO" id="GO:0004037">
    <property type="term" value="F:allantoicase activity"/>
    <property type="evidence" value="ECO:0007669"/>
    <property type="project" value="UniProtKB-EC"/>
</dbReference>
<dbReference type="HAMAP" id="MF_00813">
    <property type="entry name" value="Allantoicase"/>
    <property type="match status" value="1"/>
</dbReference>
<dbReference type="NCBIfam" id="TIGR02961">
    <property type="entry name" value="allantoicase"/>
    <property type="match status" value="1"/>
</dbReference>
<organism evidence="5 6">
    <name type="scientific">Streptomyces hazeniae</name>
    <dbReference type="NCBI Taxonomy" id="3075538"/>
    <lineage>
        <taxon>Bacteria</taxon>
        <taxon>Bacillati</taxon>
        <taxon>Actinomycetota</taxon>
        <taxon>Actinomycetes</taxon>
        <taxon>Kitasatosporales</taxon>
        <taxon>Streptomycetaceae</taxon>
        <taxon>Streptomyces</taxon>
    </lineage>
</organism>
<feature type="domain" description="Allantoicase" evidence="4">
    <location>
        <begin position="46"/>
        <end position="207"/>
    </location>
</feature>
<dbReference type="Pfam" id="PF03561">
    <property type="entry name" value="Allantoicase"/>
    <property type="match status" value="2"/>
</dbReference>